<dbReference type="NCBIfam" id="NF040713">
    <property type="entry name" value="ZapE"/>
    <property type="match status" value="1"/>
</dbReference>
<dbReference type="InterPro" id="IPR005654">
    <property type="entry name" value="ATPase_AFG1-like"/>
</dbReference>
<evidence type="ECO:0000313" key="5">
    <source>
        <dbReference type="Proteomes" id="UP000066014"/>
    </source>
</evidence>
<dbReference type="GO" id="GO:0005524">
    <property type="term" value="F:ATP binding"/>
    <property type="evidence" value="ECO:0007669"/>
    <property type="project" value="UniProtKB-KW"/>
</dbReference>
<evidence type="ECO:0000256" key="1">
    <source>
        <dbReference type="ARBA" id="ARBA00022741"/>
    </source>
</evidence>
<keyword evidence="1" id="KW-0547">Nucleotide-binding</keyword>
<accession>A0A060NNM4</accession>
<dbReference type="HOGENOM" id="CLU_008681_0_4_4"/>
<organism evidence="4 5">
    <name type="scientific">Serpentinimonas maccroryi</name>
    <dbReference type="NCBI Taxonomy" id="1458426"/>
    <lineage>
        <taxon>Bacteria</taxon>
        <taxon>Pseudomonadati</taxon>
        <taxon>Pseudomonadota</taxon>
        <taxon>Betaproteobacteria</taxon>
        <taxon>Burkholderiales</taxon>
        <taxon>Comamonadaceae</taxon>
        <taxon>Serpentinimonas</taxon>
    </lineage>
</organism>
<keyword evidence="5" id="KW-1185">Reference proteome</keyword>
<dbReference type="PANTHER" id="PTHR12169:SF6">
    <property type="entry name" value="AFG1-LIKE ATPASE"/>
    <property type="match status" value="1"/>
</dbReference>
<dbReference type="GO" id="GO:0016887">
    <property type="term" value="F:ATP hydrolysis activity"/>
    <property type="evidence" value="ECO:0007669"/>
    <property type="project" value="InterPro"/>
</dbReference>
<dbReference type="InterPro" id="IPR027417">
    <property type="entry name" value="P-loop_NTPase"/>
</dbReference>
<proteinExistence type="predicted"/>
<name>A0A060NNM4_9BURK</name>
<dbReference type="Pfam" id="PF03969">
    <property type="entry name" value="AFG1_ATPase"/>
    <property type="match status" value="1"/>
</dbReference>
<dbReference type="Gene3D" id="3.40.50.300">
    <property type="entry name" value="P-loop containing nucleotide triphosphate hydrolases"/>
    <property type="match status" value="1"/>
</dbReference>
<reference evidence="4 5" key="1">
    <citation type="journal article" date="2014" name="Nat. Commun.">
        <title>Physiological and genomic features of highly alkaliphilic hydrogen-utilizing Betaproteobacteria from a continental serpentinizing site.</title>
        <authorList>
            <person name="Suzuki S."/>
            <person name="Kuenen J.G."/>
            <person name="Schipper K."/>
            <person name="van der Velde S."/>
            <person name="Ishii S."/>
            <person name="Wu A."/>
            <person name="Sorokin D.Y."/>
            <person name="Tenney A."/>
            <person name="Meng X.Y."/>
            <person name="Morrill P.L."/>
            <person name="Kamagata Y."/>
            <person name="Muyzer G."/>
            <person name="Nealson K.H."/>
        </authorList>
    </citation>
    <scope>NUCLEOTIDE SEQUENCE [LARGE SCALE GENOMIC DNA]</scope>
    <source>
        <strain evidence="4 5">B1</strain>
    </source>
</reference>
<dbReference type="AlphaFoldDB" id="A0A060NNM4"/>
<dbReference type="STRING" id="1458426.SMCB_1104"/>
<evidence type="ECO:0000313" key="4">
    <source>
        <dbReference type="EMBL" id="BAO83332.1"/>
    </source>
</evidence>
<keyword evidence="2" id="KW-0067">ATP-binding</keyword>
<evidence type="ECO:0000256" key="2">
    <source>
        <dbReference type="ARBA" id="ARBA00022840"/>
    </source>
</evidence>
<evidence type="ECO:0000256" key="3">
    <source>
        <dbReference type="SAM" id="MobiDB-lite"/>
    </source>
</evidence>
<dbReference type="KEGG" id="cbab:SMCB_1104"/>
<protein>
    <submittedName>
        <fullName evidence="4">Predicted ATPase</fullName>
    </submittedName>
</protein>
<feature type="region of interest" description="Disordered" evidence="3">
    <location>
        <begin position="1"/>
        <end position="41"/>
    </location>
</feature>
<dbReference type="EMBL" id="AP014569">
    <property type="protein sequence ID" value="BAO83332.1"/>
    <property type="molecule type" value="Genomic_DNA"/>
</dbReference>
<dbReference type="RefSeq" id="WP_231851261.1">
    <property type="nucleotide sequence ID" value="NZ_AP014569.1"/>
</dbReference>
<dbReference type="SUPFAM" id="SSF52540">
    <property type="entry name" value="P-loop containing nucleoside triphosphate hydrolases"/>
    <property type="match status" value="1"/>
</dbReference>
<dbReference type="PANTHER" id="PTHR12169">
    <property type="entry name" value="ATPASE N2B"/>
    <property type="match status" value="1"/>
</dbReference>
<dbReference type="Proteomes" id="UP000066014">
    <property type="component" value="Chromosome"/>
</dbReference>
<dbReference type="GO" id="GO:0005737">
    <property type="term" value="C:cytoplasm"/>
    <property type="evidence" value="ECO:0007669"/>
    <property type="project" value="TreeGrafter"/>
</dbReference>
<gene>
    <name evidence="4" type="ORF">SMCB_1104</name>
</gene>
<sequence length="418" mass="47321">MPEPSAMSGLTDPAAEAGSASSLDAPVATPAERTAAQQARSAAQAAAAPASAWGPVRALYEAELRQRGYQSDPAQLRAVEALERCAAEWTHFKQRRSNALKKFINRLPIPRGVYLYGGVGRGKSFLMDCFYNAVPLRRKTRLHFHEFMREVHRQLAELQGTVNPLDELGRRMAVRYRLVCFDEFHVADVTDAMILHRVLDAMHKYGIGIVTTSNFHPDGLYPDGLHRDRILPAIEGLKRSMDVLNVDHGIDYRQRTLEQLPLYLWPLGPEVEVQMEAAFERLAEAHDQEPVLQIEARTIRAIRRAGGVVWFDFRTLCGGPRSQNDYLELANQFHTVLLSHVPHLPVNMASQARRFTWLVDVLYDRRVKLIVSAAVQPEQLYTEGPLAHEFPRTVSRLNEMQSREYLLQARREVDTGLT</sequence>